<proteinExistence type="predicted"/>
<accession>A0A3B6SG28</accession>
<gene>
    <name evidence="2" type="primary">LOC123156631</name>
</gene>
<dbReference type="Gramene" id="TraesCS7B03G0240000.1">
    <property type="protein sequence ID" value="TraesCS7B03G0240000.1.CDS1"/>
    <property type="gene ID" value="TraesCS7B03G0240000"/>
</dbReference>
<dbReference type="Gramene" id="TraesLDM7B03G04083300.1">
    <property type="protein sequence ID" value="TraesLDM7B03G04083300.1.CDS1"/>
    <property type="gene ID" value="TraesLDM7B03G04083300"/>
</dbReference>
<organism evidence="2">
    <name type="scientific">Triticum aestivum</name>
    <name type="common">Wheat</name>
    <dbReference type="NCBI Taxonomy" id="4565"/>
    <lineage>
        <taxon>Eukaryota</taxon>
        <taxon>Viridiplantae</taxon>
        <taxon>Streptophyta</taxon>
        <taxon>Embryophyta</taxon>
        <taxon>Tracheophyta</taxon>
        <taxon>Spermatophyta</taxon>
        <taxon>Magnoliopsida</taxon>
        <taxon>Liliopsida</taxon>
        <taxon>Poales</taxon>
        <taxon>Poaceae</taxon>
        <taxon>BOP clade</taxon>
        <taxon>Pooideae</taxon>
        <taxon>Triticodae</taxon>
        <taxon>Triticeae</taxon>
        <taxon>Triticinae</taxon>
        <taxon>Triticum</taxon>
    </lineage>
</organism>
<dbReference type="Gramene" id="TraesROB_scaffold_005417_01G000200.1">
    <property type="protein sequence ID" value="TraesROB_scaffold_005417_01G000200.1"/>
    <property type="gene ID" value="TraesROB_scaffold_005417_01G000200"/>
</dbReference>
<evidence type="ECO:0000313" key="2">
    <source>
        <dbReference type="EnsemblPlants" id="TraesCS7B02G090300.1.cds1"/>
    </source>
</evidence>
<dbReference type="Pfam" id="PF03478">
    <property type="entry name" value="Beta-prop_KIB1-4"/>
    <property type="match status" value="1"/>
</dbReference>
<dbReference type="Gramene" id="TraesWEE_scaffold_082670_01G000100.1">
    <property type="protein sequence ID" value="TraesWEE_scaffold_082670_01G000100.1"/>
    <property type="gene ID" value="TraesWEE_scaffold_082670_01G000100"/>
</dbReference>
<evidence type="ECO:0000259" key="1">
    <source>
        <dbReference type="Pfam" id="PF03478"/>
    </source>
</evidence>
<dbReference type="RefSeq" id="XP_044430708.1">
    <property type="nucleotide sequence ID" value="XM_044574773.1"/>
</dbReference>
<dbReference type="AlphaFoldDB" id="A0A3B6SG28"/>
<dbReference type="Gramene" id="TraesSYM5B03G02922270.1">
    <property type="protein sequence ID" value="TraesSYM5B03G02922270.1.CDS1"/>
    <property type="gene ID" value="TraesSYM5B03G02922270"/>
</dbReference>
<dbReference type="EnsemblPlants" id="TraesCS7B02G090300.1">
    <property type="protein sequence ID" value="TraesCS7B02G090300.1.cds1"/>
    <property type="gene ID" value="TraesCS7B02G090300"/>
</dbReference>
<dbReference type="Gramene" id="TraesMAC7B03G04075070.1">
    <property type="protein sequence ID" value="TraesMAC7B03G04075070.1.CDS1"/>
    <property type="gene ID" value="TraesMAC7B03G04075070"/>
</dbReference>
<dbReference type="Gene3D" id="1.20.1280.50">
    <property type="match status" value="1"/>
</dbReference>
<dbReference type="PANTHER" id="PTHR33110:SF78">
    <property type="entry name" value="OS06G0148900 PROTEIN"/>
    <property type="match status" value="1"/>
</dbReference>
<dbReference type="Gramene" id="TraesCLE_scaffold_011133_01G000100.1">
    <property type="protein sequence ID" value="TraesCLE_scaffold_011133_01G000100.1"/>
    <property type="gene ID" value="TraesCLE_scaffold_011133_01G000100"/>
</dbReference>
<reference evidence="2" key="1">
    <citation type="submission" date="2018-08" db="EMBL/GenBank/DDBJ databases">
        <authorList>
            <person name="Rossello M."/>
        </authorList>
    </citation>
    <scope>NUCLEOTIDE SEQUENCE [LARGE SCALE GENOMIC DNA]</scope>
    <source>
        <strain evidence="2">cv. Chinese Spring</strain>
    </source>
</reference>
<dbReference type="Gramene" id="TraesARI5B03G02935780.1">
    <property type="protein sequence ID" value="TraesARI5B03G02935780.1.CDS1"/>
    <property type="gene ID" value="TraesARI5B03G02935780"/>
</dbReference>
<dbReference type="SUPFAM" id="SSF81383">
    <property type="entry name" value="F-box domain"/>
    <property type="match status" value="1"/>
</dbReference>
<dbReference type="Gramene" id="TraesPARA_EIv1.0_2389280.1">
    <property type="protein sequence ID" value="TraesPARA_EIv1.0_2389280.1.CDS1"/>
    <property type="gene ID" value="TraesPARA_EIv1.0_2389280"/>
</dbReference>
<dbReference type="Gramene" id="TraesJUL7B03G04117840.1">
    <property type="protein sequence ID" value="TraesJUL7B03G04117840.1.CDS1"/>
    <property type="gene ID" value="TraesJUL7B03G04117840"/>
</dbReference>
<dbReference type="InterPro" id="IPR005174">
    <property type="entry name" value="KIB1-4_b-propeller"/>
</dbReference>
<dbReference type="Proteomes" id="UP000019116">
    <property type="component" value="Chromosome 7B"/>
</dbReference>
<reference evidence="2" key="2">
    <citation type="submission" date="2018-10" db="UniProtKB">
        <authorList>
            <consortium name="EnsemblPlants"/>
        </authorList>
    </citation>
    <scope>IDENTIFICATION</scope>
</reference>
<protein>
    <recommendedName>
        <fullName evidence="1">KIB1-4 beta-propeller domain-containing protein</fullName>
    </recommendedName>
</protein>
<dbReference type="Gramene" id="TraesCS7B02G090300.1">
    <property type="protein sequence ID" value="TraesCS7B02G090300.1.cds1"/>
    <property type="gene ID" value="TraesCS7B02G090300"/>
</dbReference>
<name>A0A3B6SG28_WHEAT</name>
<sequence>MAVSSSSSLRCPWPDLQPELLGVVLSRLPSHADRVLLAAVCRAWRSNARLLRPLPPLLPWIALCDGTFLSLPDCAVHRLPAADDGVSIRASTGSRLFLVHGDGRCSLMKPSPSATTPVPEAAFWFQGKPVVRKVVASDHLIAALVESTNSTTARVIISTRGQPWHITRCSTMEWAEPEGGFVSDIAIFKGKIYALLTTNVERYRQHELCILDDGHEQTTIHGTLVGREAWYDPNLTGFYLQRNYLVVSGDRLLMVEQRISEPWPRDWGPLKLTRHFKVLEATDLSSSGCAHWTEVDTLMGRALFVSQGCSESLPASAGGQSSGTGVEEDCIYFLNEKKGSSQPGLAFLNLKPGRPFVSKINRGNCENAFQDSGVYNMRDRTVMPLLSETVVASTAGEGPWSPTWLFPEP</sequence>
<evidence type="ECO:0000313" key="3">
    <source>
        <dbReference type="Proteomes" id="UP000019116"/>
    </source>
</evidence>
<dbReference type="InterPro" id="IPR036047">
    <property type="entry name" value="F-box-like_dom_sf"/>
</dbReference>
<dbReference type="OMA" id="YTFHRYL"/>
<dbReference type="Gramene" id="TraesSTA7B03G04075480.1">
    <property type="protein sequence ID" value="TraesSTA7B03G04075480.1.CDS1"/>
    <property type="gene ID" value="TraesSTA7B03G04075480"/>
</dbReference>
<dbReference type="PANTHER" id="PTHR33110">
    <property type="entry name" value="F-BOX/KELCH-REPEAT PROTEIN-RELATED"/>
    <property type="match status" value="1"/>
</dbReference>
<dbReference type="Gramene" id="TraesCAD_scaffold_016841_01G000100.1">
    <property type="protein sequence ID" value="TraesCAD_scaffold_016841_01G000100.1"/>
    <property type="gene ID" value="TraesCAD_scaffold_016841_01G000100"/>
</dbReference>
<dbReference type="OrthoDB" id="589984at2759"/>
<dbReference type="GeneID" id="123156631"/>
<keyword evidence="3" id="KW-1185">Reference proteome</keyword>
<feature type="domain" description="KIB1-4 beta-propeller" evidence="1">
    <location>
        <begin position="68"/>
        <end position="339"/>
    </location>
</feature>